<evidence type="ECO:0000313" key="1">
    <source>
        <dbReference type="EMBL" id="KAK2944557.1"/>
    </source>
</evidence>
<protein>
    <recommendedName>
        <fullName evidence="3">FPL domain-containing protein</fullName>
    </recommendedName>
</protein>
<dbReference type="Proteomes" id="UP001281761">
    <property type="component" value="Unassembled WGS sequence"/>
</dbReference>
<reference evidence="1 2" key="1">
    <citation type="journal article" date="2022" name="bioRxiv">
        <title>Genomics of Preaxostyla Flagellates Illuminates Evolutionary Transitions and the Path Towards Mitochondrial Loss.</title>
        <authorList>
            <person name="Novak L.V.F."/>
            <person name="Treitli S.C."/>
            <person name="Pyrih J."/>
            <person name="Halakuc P."/>
            <person name="Pipaliya S.V."/>
            <person name="Vacek V."/>
            <person name="Brzon O."/>
            <person name="Soukal P."/>
            <person name="Eme L."/>
            <person name="Dacks J.B."/>
            <person name="Karnkowska A."/>
            <person name="Elias M."/>
            <person name="Hampl V."/>
        </authorList>
    </citation>
    <scope>NUCLEOTIDE SEQUENCE [LARGE SCALE GENOMIC DNA]</scope>
    <source>
        <strain evidence="1">NAU3</strain>
        <tissue evidence="1">Gut</tissue>
    </source>
</reference>
<accession>A0ABQ9WYL9</accession>
<name>A0ABQ9WYL9_9EUKA</name>
<organism evidence="1 2">
    <name type="scientific">Blattamonas nauphoetae</name>
    <dbReference type="NCBI Taxonomy" id="2049346"/>
    <lineage>
        <taxon>Eukaryota</taxon>
        <taxon>Metamonada</taxon>
        <taxon>Preaxostyla</taxon>
        <taxon>Oxymonadida</taxon>
        <taxon>Blattamonas</taxon>
    </lineage>
</organism>
<comment type="caution">
    <text evidence="1">The sequence shown here is derived from an EMBL/GenBank/DDBJ whole genome shotgun (WGS) entry which is preliminary data.</text>
</comment>
<gene>
    <name evidence="1" type="ORF">BLNAU_20511</name>
</gene>
<proteinExistence type="predicted"/>
<sequence length="438" mass="51433">MKLISILYPSALTLLPSPIFSLSSPIQQYSGLSFLVALTKKLRIVFSDFQTNFPTDPSHLLKYIHLTTQEQLFVTRSLAFCTYSVNIQILLLKADIPIEVDSEIIREFILFVKEALPTILTHISNIDTLVASLPSDSSPTTPLESRIDTQMITSLKWIRDECEAFVRQGWEFLARLTFNSTSPNRTSFQTIILDDPSFPNLIFNSLHLNHQEVRRNIIITIINIIVVFPRMNERFMTVNLVGRMFETVDFVSLPLLESKTLFYLTRFISSMFDPNVENEDARFEQYRLIRVSVFEPAKHFITFMFRNSNTLILNEEDTKKLKNIICWIHHRITHMELRSHEHDADIVSELVKWEMRTMVEMENELNFGIVFNSMLDRTHEWRGFERERQKRREVVLRVEGWDDAFELRVVGMETDIDQDIQELAERFRMELTLNADRL</sequence>
<dbReference type="EMBL" id="JARBJD010000293">
    <property type="protein sequence ID" value="KAK2944557.1"/>
    <property type="molecule type" value="Genomic_DNA"/>
</dbReference>
<evidence type="ECO:0008006" key="3">
    <source>
        <dbReference type="Google" id="ProtNLM"/>
    </source>
</evidence>
<keyword evidence="2" id="KW-1185">Reference proteome</keyword>
<evidence type="ECO:0000313" key="2">
    <source>
        <dbReference type="Proteomes" id="UP001281761"/>
    </source>
</evidence>